<protein>
    <recommendedName>
        <fullName evidence="1">C2H2-type domain-containing protein</fullName>
    </recommendedName>
</protein>
<organism evidence="2 3">
    <name type="scientific">Fusarium tricinctum</name>
    <dbReference type="NCBI Taxonomy" id="61284"/>
    <lineage>
        <taxon>Eukaryota</taxon>
        <taxon>Fungi</taxon>
        <taxon>Dikarya</taxon>
        <taxon>Ascomycota</taxon>
        <taxon>Pezizomycotina</taxon>
        <taxon>Sordariomycetes</taxon>
        <taxon>Hypocreomycetidae</taxon>
        <taxon>Hypocreales</taxon>
        <taxon>Nectriaceae</taxon>
        <taxon>Fusarium</taxon>
        <taxon>Fusarium tricinctum species complex</taxon>
    </lineage>
</organism>
<name>A0A8K0RPE6_9HYPO</name>
<evidence type="ECO:0000259" key="1">
    <source>
        <dbReference type="PROSITE" id="PS00028"/>
    </source>
</evidence>
<dbReference type="OrthoDB" id="5153449at2759"/>
<dbReference type="Proteomes" id="UP000813427">
    <property type="component" value="Unassembled WGS sequence"/>
</dbReference>
<evidence type="ECO:0000313" key="2">
    <source>
        <dbReference type="EMBL" id="KAH7235323.1"/>
    </source>
</evidence>
<evidence type="ECO:0000313" key="3">
    <source>
        <dbReference type="Proteomes" id="UP000813427"/>
    </source>
</evidence>
<dbReference type="PROSITE" id="PS00028">
    <property type="entry name" value="ZINC_FINGER_C2H2_1"/>
    <property type="match status" value="1"/>
</dbReference>
<dbReference type="AlphaFoldDB" id="A0A8K0RPE6"/>
<accession>A0A8K0RPE6</accession>
<comment type="caution">
    <text evidence="2">The sequence shown here is derived from an EMBL/GenBank/DDBJ whole genome shotgun (WGS) entry which is preliminary data.</text>
</comment>
<reference evidence="2" key="1">
    <citation type="journal article" date="2021" name="Nat. Commun.">
        <title>Genetic determinants of endophytism in the Arabidopsis root mycobiome.</title>
        <authorList>
            <person name="Mesny F."/>
            <person name="Miyauchi S."/>
            <person name="Thiergart T."/>
            <person name="Pickel B."/>
            <person name="Atanasova L."/>
            <person name="Karlsson M."/>
            <person name="Huettel B."/>
            <person name="Barry K.W."/>
            <person name="Haridas S."/>
            <person name="Chen C."/>
            <person name="Bauer D."/>
            <person name="Andreopoulos W."/>
            <person name="Pangilinan J."/>
            <person name="LaButti K."/>
            <person name="Riley R."/>
            <person name="Lipzen A."/>
            <person name="Clum A."/>
            <person name="Drula E."/>
            <person name="Henrissat B."/>
            <person name="Kohler A."/>
            <person name="Grigoriev I.V."/>
            <person name="Martin F.M."/>
            <person name="Hacquard S."/>
        </authorList>
    </citation>
    <scope>NUCLEOTIDE SEQUENCE</scope>
    <source>
        <strain evidence="2">MPI-SDFR-AT-0068</strain>
    </source>
</reference>
<proteinExistence type="predicted"/>
<dbReference type="InterPro" id="IPR022698">
    <property type="entry name" value="OrsD"/>
</dbReference>
<dbReference type="InterPro" id="IPR013087">
    <property type="entry name" value="Znf_C2H2_type"/>
</dbReference>
<feature type="domain" description="C2H2-type" evidence="1">
    <location>
        <begin position="93"/>
        <end position="114"/>
    </location>
</feature>
<dbReference type="EMBL" id="JAGPXF010000007">
    <property type="protein sequence ID" value="KAH7235323.1"/>
    <property type="molecule type" value="Genomic_DNA"/>
</dbReference>
<sequence length="438" mass="51021">MEELNPFIYFKSYRVLVCQTCHYGCVADEVPTHLRSRHKSMKPAARRQVAEIIDKLPGIIKNQSQLTAEFQFPPPTILPIPELDPPQPDGRGCTICQLVFRDDQKIQQHYTTQHFWTNPQGCQRFFRSRAASGWFEVGRKLAGRGYTLESNGTIITKQPMRSSKVSPETRAHIDEVLKRERTYREAETQPRFYSKALGDDSFAATSLWLERTRWQITYKNVRRDILQAMTRLPKISSLGTDYTLGQGPFEGDPDIKISRKDEEKISCFLSAADAMLDRCELTAQNTSRVLLYWLASSRLDICQAKPFALKAEQNTRKRYRLLWKRFIAFTLRAYLLPVATRQRELKIRLNTRIENQVRHLWEHHAWQYIDMTRPSWPMPQELNHGSGIPQRYNYKDIEINLLSGFESLYNNDTGSISGEESSDDYESSEEEWHLGFLL</sequence>
<keyword evidence="3" id="KW-1185">Reference proteome</keyword>
<gene>
    <name evidence="2" type="ORF">BKA59DRAFT_495923</name>
</gene>
<dbReference type="Pfam" id="PF12013">
    <property type="entry name" value="OrsD"/>
    <property type="match status" value="1"/>
</dbReference>